<organism evidence="1 2">
    <name type="scientific">Gottfriedia luciferensis</name>
    <dbReference type="NCBI Taxonomy" id="178774"/>
    <lineage>
        <taxon>Bacteria</taxon>
        <taxon>Bacillati</taxon>
        <taxon>Bacillota</taxon>
        <taxon>Bacilli</taxon>
        <taxon>Bacillales</taxon>
        <taxon>Bacillaceae</taxon>
        <taxon>Gottfriedia</taxon>
    </lineage>
</organism>
<dbReference type="Proteomes" id="UP000094580">
    <property type="component" value="Unassembled WGS sequence"/>
</dbReference>
<comment type="caution">
    <text evidence="1">The sequence shown here is derived from an EMBL/GenBank/DDBJ whole genome shotgun (WGS) entry which is preliminary data.</text>
</comment>
<dbReference type="EMBL" id="MDKC01000013">
    <property type="protein sequence ID" value="ODG92023.1"/>
    <property type="molecule type" value="Genomic_DNA"/>
</dbReference>
<keyword evidence="2" id="KW-1185">Reference proteome</keyword>
<dbReference type="RefSeq" id="WP_069033802.1">
    <property type="nucleotide sequence ID" value="NZ_MDKC01000013.1"/>
</dbReference>
<name>A0ABX2ZR13_9BACI</name>
<dbReference type="SUPFAM" id="SSF50998">
    <property type="entry name" value="Quinoprotein alcohol dehydrogenase-like"/>
    <property type="match status" value="2"/>
</dbReference>
<sequence>MKTKIGIIFSAAILLTSIFSSPSLKHRGTKHETNLISNNEVKAATDQKSSEQSTLQKVETNQTKKWEALQLNPLPSSKNLSYSFSNSTKVFTRPFPEQYQTINGILSFRGGPFRNNGSMGTTIISKQMLVKSWSFQTSSSSGWGGGSGWTGQPSVIEWKPQEQKIMNLYSQFKTKSNFKEVVYGSLDGRVYFLDLATGKKTRNPINIQNPIKGSVALDPRGYPLLYVGQGIPQTGKIGMRIFSLIDGSQLAFIPGIDSYSFRGWGAFDGSALFNREDDAMLVGGENGLVYFIKLNTKYDPKAQKIKISPVISKYRYKLKNNSYQGIENSVAVFKNIAYFADNGGGIQALDIIKKRPIWANNAYDDTDASIVIENSNGTPFLYTGSEIDKQGTKGYARIQKLNGLTGKVIWEKKIPGYSIKGNHPVNGGLLATPIVGTGPLKGQVIFNISRYKRMNGGLLISYDTVTGKEKWHLELPNYAWSSTVAVYTKDNKAYFIQGDSVGNLYLISGSGKIINKINLGANIEASPVVVGQQVIVGTRGGKYISVNIK</sequence>
<gene>
    <name evidence="1" type="ORF">BED47_05975</name>
</gene>
<protein>
    <recommendedName>
        <fullName evidence="3">Pyrrolo-quinoline quinone</fullName>
    </recommendedName>
</protein>
<accession>A0ABX2ZR13</accession>
<dbReference type="Gene3D" id="2.130.10.10">
    <property type="entry name" value="YVTN repeat-like/Quinoprotein amine dehydrogenase"/>
    <property type="match status" value="1"/>
</dbReference>
<reference evidence="1 2" key="1">
    <citation type="submission" date="2016-07" db="EMBL/GenBank/DDBJ databases">
        <authorList>
            <person name="Townsley L."/>
            <person name="Shank E.A."/>
        </authorList>
    </citation>
    <scope>NUCLEOTIDE SEQUENCE [LARGE SCALE GENOMIC DNA]</scope>
    <source>
        <strain evidence="1 2">CH01</strain>
    </source>
</reference>
<dbReference type="InterPro" id="IPR011047">
    <property type="entry name" value="Quinoprotein_ADH-like_sf"/>
</dbReference>
<dbReference type="PANTHER" id="PTHR34512:SF30">
    <property type="entry name" value="OUTER MEMBRANE PROTEIN ASSEMBLY FACTOR BAMB"/>
    <property type="match status" value="1"/>
</dbReference>
<dbReference type="PANTHER" id="PTHR34512">
    <property type="entry name" value="CELL SURFACE PROTEIN"/>
    <property type="match status" value="1"/>
</dbReference>
<dbReference type="InterPro" id="IPR015943">
    <property type="entry name" value="WD40/YVTN_repeat-like_dom_sf"/>
</dbReference>
<evidence type="ECO:0008006" key="3">
    <source>
        <dbReference type="Google" id="ProtNLM"/>
    </source>
</evidence>
<proteinExistence type="predicted"/>
<evidence type="ECO:0000313" key="1">
    <source>
        <dbReference type="EMBL" id="ODG92023.1"/>
    </source>
</evidence>
<evidence type="ECO:0000313" key="2">
    <source>
        <dbReference type="Proteomes" id="UP000094580"/>
    </source>
</evidence>